<dbReference type="AlphaFoldDB" id="A0A0W0VMN9"/>
<dbReference type="SUPFAM" id="SSF47240">
    <property type="entry name" value="Ferritin-like"/>
    <property type="match status" value="1"/>
</dbReference>
<dbReference type="Gene3D" id="1.20.1260.10">
    <property type="match status" value="1"/>
</dbReference>
<keyword evidence="2" id="KW-1185">Reference proteome</keyword>
<sequence length="207" mass="23941">MKETKEIDELLQFLRIPSPREWLSHAVLQLPLLLVDHAHCERKAAATAVNFISKYPEKTDLVAVMSPLAREELLHFEKVVALLKARNIAFTALKPCSYMLRLHQEVAVNGTNERLCDQLIVGAIIEARSCERFYALSSLINDSDLARFYLTLARSEARHFRDYLRLSRLYGKNTDKRIEDFLNIENEHIYQIEEVFRFHSGIPKAVS</sequence>
<evidence type="ECO:0000313" key="1">
    <source>
        <dbReference type="EMBL" id="KTD21299.1"/>
    </source>
</evidence>
<dbReference type="PANTHER" id="PTHR42637">
    <property type="entry name" value="TRNA-(MS[2]IO[6]A)-HYDROXYLASE"/>
    <property type="match status" value="1"/>
</dbReference>
<dbReference type="PANTHER" id="PTHR42637:SF1">
    <property type="entry name" value="TRNA 2-(METHYLSULFANYL)-N(6)-ISOPENTENYLADENOSINE(37) HYDROXYLASE"/>
    <property type="match status" value="1"/>
</dbReference>
<dbReference type="EMBL" id="LNYK01000016">
    <property type="protein sequence ID" value="KTD21299.1"/>
    <property type="molecule type" value="Genomic_DNA"/>
</dbReference>
<dbReference type="CDD" id="cd07910">
    <property type="entry name" value="MiaE"/>
    <property type="match status" value="1"/>
</dbReference>
<dbReference type="STRING" id="45068.Llon_1397"/>
<dbReference type="RefSeq" id="WP_058529489.1">
    <property type="nucleotide sequence ID" value="NZ_UGON01000002.1"/>
</dbReference>
<reference evidence="1 2" key="1">
    <citation type="submission" date="2015-11" db="EMBL/GenBank/DDBJ databases">
        <title>Genomic analysis of 38 Legionella species identifies large and diverse effector repertoires.</title>
        <authorList>
            <person name="Burstein D."/>
            <person name="Amaro F."/>
            <person name="Zusman T."/>
            <person name="Lifshitz Z."/>
            <person name="Cohen O."/>
            <person name="Gilbert J.A."/>
            <person name="Pupko T."/>
            <person name="Shuman H.A."/>
            <person name="Segal G."/>
        </authorList>
    </citation>
    <scope>NUCLEOTIDE SEQUENCE [LARGE SCALE GENOMIC DNA]</scope>
    <source>
        <strain evidence="1 2">ATCC 49505</strain>
    </source>
</reference>
<dbReference type="GO" id="GO:0045301">
    <property type="term" value="F:tRNA 2-(methylsulfanyl)-N(6)-isopentenyladenosine(37) hydroxylase activity"/>
    <property type="evidence" value="ECO:0007669"/>
    <property type="project" value="InterPro"/>
</dbReference>
<name>A0A0W0VMN9_9GAMM</name>
<proteinExistence type="predicted"/>
<dbReference type="InterPro" id="IPR012347">
    <property type="entry name" value="Ferritin-like"/>
</dbReference>
<accession>A0A0W0VMN9</accession>
<dbReference type="GO" id="GO:0006400">
    <property type="term" value="P:tRNA modification"/>
    <property type="evidence" value="ECO:0007669"/>
    <property type="project" value="InterPro"/>
</dbReference>
<comment type="caution">
    <text evidence="1">The sequence shown here is derived from an EMBL/GenBank/DDBJ whole genome shotgun (WGS) entry which is preliminary data.</text>
</comment>
<protein>
    <submittedName>
        <fullName evidence="1">Hydroxylase for synthesis of 2-methylthio-cis-ribozeatin in tRNA</fullName>
    </submittedName>
</protein>
<dbReference type="InterPro" id="IPR010386">
    <property type="entry name" value="tRNA-Hydrxlase_MiaE"/>
</dbReference>
<dbReference type="PIRSF" id="PIRSF020736">
    <property type="entry name" value="MiaE"/>
    <property type="match status" value="1"/>
</dbReference>
<dbReference type="Pfam" id="PF06175">
    <property type="entry name" value="MiaE"/>
    <property type="match status" value="1"/>
</dbReference>
<organism evidence="1 2">
    <name type="scientific">Legionella londiniensis</name>
    <dbReference type="NCBI Taxonomy" id="45068"/>
    <lineage>
        <taxon>Bacteria</taxon>
        <taxon>Pseudomonadati</taxon>
        <taxon>Pseudomonadota</taxon>
        <taxon>Gammaproteobacteria</taxon>
        <taxon>Legionellales</taxon>
        <taxon>Legionellaceae</taxon>
        <taxon>Legionella</taxon>
    </lineage>
</organism>
<dbReference type="Proteomes" id="UP000054997">
    <property type="component" value="Unassembled WGS sequence"/>
</dbReference>
<gene>
    <name evidence="1" type="ORF">Llon_1397</name>
</gene>
<dbReference type="PATRIC" id="fig|45068.5.peg.1509"/>
<dbReference type="InterPro" id="IPR009078">
    <property type="entry name" value="Ferritin-like_SF"/>
</dbReference>
<evidence type="ECO:0000313" key="2">
    <source>
        <dbReference type="Proteomes" id="UP000054997"/>
    </source>
</evidence>
<dbReference type="OrthoDB" id="9802518at2"/>